<dbReference type="GO" id="GO:0043565">
    <property type="term" value="F:sequence-specific DNA binding"/>
    <property type="evidence" value="ECO:0007669"/>
    <property type="project" value="InterPro"/>
</dbReference>
<dbReference type="InterPro" id="IPR020449">
    <property type="entry name" value="Tscrpt_reg_AraC-type_HTH"/>
</dbReference>
<evidence type="ECO:0000313" key="6">
    <source>
        <dbReference type="EMBL" id="RNF35871.1"/>
    </source>
</evidence>
<dbReference type="PROSITE" id="PS01124">
    <property type="entry name" value="HTH_ARAC_FAMILY_2"/>
    <property type="match status" value="1"/>
</dbReference>
<reference evidence="6" key="1">
    <citation type="submission" date="2018-05" db="EMBL/GenBank/DDBJ databases">
        <title>Reclassification of Methylarcula marina and Methylarcula terricola as Paracoccus methylarcula sp.nov., comb.nov. and Paracoccus terricola comb.nov.</title>
        <authorList>
            <person name="Shmareva M.N."/>
            <person name="Doronina N.V."/>
            <person name="Vasilenko O.V."/>
            <person name="Tarlachkov S.V."/>
            <person name="Trotsenko Y.A."/>
        </authorList>
    </citation>
    <scope>NUCLEOTIDE SEQUENCE [LARGE SCALE GENOMIC DNA]</scope>
    <source>
        <strain evidence="6">VKM B-2159</strain>
    </source>
</reference>
<dbReference type="InterPro" id="IPR050204">
    <property type="entry name" value="AraC_XylS_family_regulators"/>
</dbReference>
<dbReference type="PANTHER" id="PTHR46796">
    <property type="entry name" value="HTH-TYPE TRANSCRIPTIONAL ACTIVATOR RHAS-RELATED"/>
    <property type="match status" value="1"/>
</dbReference>
<dbReference type="PROSITE" id="PS00041">
    <property type="entry name" value="HTH_ARAC_FAMILY_1"/>
    <property type="match status" value="1"/>
</dbReference>
<protein>
    <submittedName>
        <fullName evidence="6">AraC family transcriptional regulator</fullName>
    </submittedName>
</protein>
<dbReference type="Gene3D" id="1.10.10.60">
    <property type="entry name" value="Homeodomain-like"/>
    <property type="match status" value="1"/>
</dbReference>
<dbReference type="PRINTS" id="PR00032">
    <property type="entry name" value="HTHARAC"/>
</dbReference>
<feature type="region of interest" description="Disordered" evidence="4">
    <location>
        <begin position="1"/>
        <end position="36"/>
    </location>
</feature>
<dbReference type="AlphaFoldDB" id="A0A422R124"/>
<dbReference type="Pfam" id="PF12833">
    <property type="entry name" value="HTH_18"/>
    <property type="match status" value="1"/>
</dbReference>
<evidence type="ECO:0000313" key="7">
    <source>
        <dbReference type="Proteomes" id="UP000238137"/>
    </source>
</evidence>
<keyword evidence="3" id="KW-0804">Transcription</keyword>
<evidence type="ECO:0000259" key="5">
    <source>
        <dbReference type="PROSITE" id="PS01124"/>
    </source>
</evidence>
<keyword evidence="2" id="KW-0238">DNA-binding</keyword>
<feature type="region of interest" description="Disordered" evidence="4">
    <location>
        <begin position="343"/>
        <end position="365"/>
    </location>
</feature>
<dbReference type="SUPFAM" id="SSF46689">
    <property type="entry name" value="Homeodomain-like"/>
    <property type="match status" value="1"/>
</dbReference>
<accession>A0A422R124</accession>
<dbReference type="InterPro" id="IPR018060">
    <property type="entry name" value="HTH_AraC"/>
</dbReference>
<evidence type="ECO:0000256" key="3">
    <source>
        <dbReference type="ARBA" id="ARBA00023163"/>
    </source>
</evidence>
<comment type="caution">
    <text evidence="6">The sequence shown here is derived from an EMBL/GenBank/DDBJ whole genome shotgun (WGS) entry which is preliminary data.</text>
</comment>
<organism evidence="6 7">
    <name type="scientific">Paracoccus methylarcula</name>
    <dbReference type="NCBI Taxonomy" id="72022"/>
    <lineage>
        <taxon>Bacteria</taxon>
        <taxon>Pseudomonadati</taxon>
        <taxon>Pseudomonadota</taxon>
        <taxon>Alphaproteobacteria</taxon>
        <taxon>Rhodobacterales</taxon>
        <taxon>Paracoccaceae</taxon>
        <taxon>Paracoccus</taxon>
    </lineage>
</organism>
<evidence type="ECO:0000256" key="4">
    <source>
        <dbReference type="SAM" id="MobiDB-lite"/>
    </source>
</evidence>
<keyword evidence="1" id="KW-0805">Transcription regulation</keyword>
<proteinExistence type="predicted"/>
<dbReference type="PANTHER" id="PTHR46796:SF6">
    <property type="entry name" value="ARAC SUBFAMILY"/>
    <property type="match status" value="1"/>
</dbReference>
<feature type="domain" description="HTH araC/xylS-type" evidence="5">
    <location>
        <begin position="249"/>
        <end position="348"/>
    </location>
</feature>
<dbReference type="Proteomes" id="UP000238137">
    <property type="component" value="Unassembled WGS sequence"/>
</dbReference>
<dbReference type="GO" id="GO:0003700">
    <property type="term" value="F:DNA-binding transcription factor activity"/>
    <property type="evidence" value="ECO:0007669"/>
    <property type="project" value="InterPro"/>
</dbReference>
<evidence type="ECO:0000256" key="1">
    <source>
        <dbReference type="ARBA" id="ARBA00023015"/>
    </source>
</evidence>
<name>A0A422R124_9RHOB</name>
<dbReference type="InterPro" id="IPR009057">
    <property type="entry name" value="Homeodomain-like_sf"/>
</dbReference>
<dbReference type="SMART" id="SM00342">
    <property type="entry name" value="HTH_ARAC"/>
    <property type="match status" value="1"/>
</dbReference>
<sequence>MPNEHNQPPSEPAFAERRRWPRVSRAPLGDDTVKNPGLTPLRFDTRDLPPCQQFLAWQDHMAAIWQTRLPDDTRSEDGFAVRQTVWDLRGAIIVQQLTPAFSYDRSPDMVRFSPIDHWSITFLRTGRSWTGVEGCVVQNEPGMIEVRSLARPFSGRTLAAESVSLIVPIDLFSDHGGLPSASDNVAISGHRARLFIDYLSSIETQLAYLTQDELPCIRDRLRAMIYDTVVPLVDRDDSNSTTLQTGLMARARRFISNNIASPDLTPEALSRELAISRTRLYELFEASGGVANYIRQRKLLAARAILADPSDTRKISEVGMAVGFESAANFSRAFTQQFGYSPSNIRKQMPGNGSHPDTESHGKQQVTFEDLLRTLSSC</sequence>
<evidence type="ECO:0000256" key="2">
    <source>
        <dbReference type="ARBA" id="ARBA00023125"/>
    </source>
</evidence>
<gene>
    <name evidence="6" type="ORF">A7A09_000095</name>
</gene>
<dbReference type="InterPro" id="IPR018062">
    <property type="entry name" value="HTH_AraC-typ_CS"/>
</dbReference>
<keyword evidence="7" id="KW-1185">Reference proteome</keyword>
<dbReference type="EMBL" id="PXNQ02000001">
    <property type="protein sequence ID" value="RNF35871.1"/>
    <property type="molecule type" value="Genomic_DNA"/>
</dbReference>
<dbReference type="OrthoDB" id="8004517at2"/>